<protein>
    <submittedName>
        <fullName evidence="2">Uncharacterized protein</fullName>
    </submittedName>
</protein>
<dbReference type="Proteomes" id="UP000013307">
    <property type="component" value="Chromosome"/>
</dbReference>
<dbReference type="KEGG" id="ast:Asulf_00469"/>
<name>N0BJ58_9EURY</name>
<dbReference type="HOGENOM" id="CLU_2366051_0_0_2"/>
<dbReference type="eggNOG" id="arCOG11494">
    <property type="taxonomic scope" value="Archaea"/>
</dbReference>
<feature type="transmembrane region" description="Helical" evidence="1">
    <location>
        <begin position="71"/>
        <end position="92"/>
    </location>
</feature>
<gene>
    <name evidence="2" type="ORF">Asulf_00469</name>
</gene>
<dbReference type="AlphaFoldDB" id="N0BJ58"/>
<evidence type="ECO:0000256" key="1">
    <source>
        <dbReference type="SAM" id="Phobius"/>
    </source>
</evidence>
<dbReference type="GeneID" id="15392115"/>
<dbReference type="STRING" id="387631.Asulf_00469"/>
<dbReference type="RefSeq" id="WP_015590095.1">
    <property type="nucleotide sequence ID" value="NC_021169.1"/>
</dbReference>
<feature type="transmembrane region" description="Helical" evidence="1">
    <location>
        <begin position="12"/>
        <end position="33"/>
    </location>
</feature>
<evidence type="ECO:0000313" key="2">
    <source>
        <dbReference type="EMBL" id="AGK60496.1"/>
    </source>
</evidence>
<proteinExistence type="predicted"/>
<feature type="transmembrane region" description="Helical" evidence="1">
    <location>
        <begin position="39"/>
        <end position="59"/>
    </location>
</feature>
<accession>N0BJ58</accession>
<organism evidence="2 3">
    <name type="scientific">Archaeoglobus sulfaticallidus PM70-1</name>
    <dbReference type="NCBI Taxonomy" id="387631"/>
    <lineage>
        <taxon>Archaea</taxon>
        <taxon>Methanobacteriati</taxon>
        <taxon>Methanobacteriota</taxon>
        <taxon>Archaeoglobi</taxon>
        <taxon>Archaeoglobales</taxon>
        <taxon>Archaeoglobaceae</taxon>
        <taxon>Archaeoglobus</taxon>
    </lineage>
</organism>
<keyword evidence="1" id="KW-1133">Transmembrane helix</keyword>
<sequence length="95" mass="10242">MRKLLIGMAVSLAITYFHWIGLIIGGLICGIFGSTKKAFASAIAFSIIVSVAFIVKMSMISLEKFFAMGMIAYLSFIIAFLLPLLSSSVVLLKSS</sequence>
<keyword evidence="3" id="KW-1185">Reference proteome</keyword>
<keyword evidence="1" id="KW-0812">Transmembrane</keyword>
<evidence type="ECO:0000313" key="3">
    <source>
        <dbReference type="Proteomes" id="UP000013307"/>
    </source>
</evidence>
<dbReference type="EMBL" id="CP005290">
    <property type="protein sequence ID" value="AGK60496.1"/>
    <property type="molecule type" value="Genomic_DNA"/>
</dbReference>
<reference evidence="2 3" key="1">
    <citation type="journal article" date="2013" name="Genome Announc.">
        <title>Complete Genome Sequence of the Thermophilic and Facultatively Chemolithoautotrophic Sulfate Reducer Archaeoglobus sulfaticallidus Strain PM70-1T.</title>
        <authorList>
            <person name="Stokke R."/>
            <person name="Hocking W.P."/>
            <person name="Steinsbu B.O."/>
            <person name="Steen I.H."/>
        </authorList>
    </citation>
    <scope>NUCLEOTIDE SEQUENCE [LARGE SCALE GENOMIC DNA]</scope>
    <source>
        <strain evidence="2">PM70-1</strain>
    </source>
</reference>
<keyword evidence="1" id="KW-0472">Membrane</keyword>